<dbReference type="Pfam" id="PF03703">
    <property type="entry name" value="bPH_2"/>
    <property type="match status" value="1"/>
</dbReference>
<dbReference type="EMBL" id="FYEK01000024">
    <property type="protein sequence ID" value="SNB63461.1"/>
    <property type="molecule type" value="Genomic_DNA"/>
</dbReference>
<feature type="transmembrane region" description="Helical" evidence="1">
    <location>
        <begin position="57"/>
        <end position="80"/>
    </location>
</feature>
<feature type="domain" description="YdbS-like PH" evidence="2">
    <location>
        <begin position="80"/>
        <end position="152"/>
    </location>
</feature>
<dbReference type="InParanoid" id="A0A212QUU6"/>
<evidence type="ECO:0000259" key="2">
    <source>
        <dbReference type="Pfam" id="PF03703"/>
    </source>
</evidence>
<dbReference type="AlphaFoldDB" id="A0A212QUU6"/>
<sequence>MGYIERLLGENEQILFRTHPHPVVLLRPVLGYGALTGVLIGLALAGEAAFPTLTPPLLIAGLALAAIPLILLIHTLLRWWNEVYLVTTRRVVQVEGILNKSVMDSSLEKVNDVMLRQSLLGRLLNYGDIEILTASEIGVNRLRCIADPLRFKQVMLDQKAALEGRFALEGEEGGEDRARLLVHLEALRRSGLLSEEEFEAKRQALLKSQG</sequence>
<dbReference type="PANTHER" id="PTHR37938:SF1">
    <property type="entry name" value="BLL0215 PROTEIN"/>
    <property type="match status" value="1"/>
</dbReference>
<dbReference type="PANTHER" id="PTHR37938">
    <property type="entry name" value="BLL0215 PROTEIN"/>
    <property type="match status" value="1"/>
</dbReference>
<keyword evidence="1" id="KW-1133">Transmembrane helix</keyword>
<name>A0A212QUU6_9CHLR</name>
<evidence type="ECO:0000256" key="1">
    <source>
        <dbReference type="SAM" id="Phobius"/>
    </source>
</evidence>
<organism evidence="4 5">
    <name type="scientific">Thermoflexus hugenholtzii JAD2</name>
    <dbReference type="NCBI Taxonomy" id="877466"/>
    <lineage>
        <taxon>Bacteria</taxon>
        <taxon>Bacillati</taxon>
        <taxon>Chloroflexota</taxon>
        <taxon>Thermoflexia</taxon>
        <taxon>Thermoflexales</taxon>
        <taxon>Thermoflexaceae</taxon>
        <taxon>Thermoflexus</taxon>
    </lineage>
</organism>
<feature type="transmembrane region" description="Helical" evidence="1">
    <location>
        <begin position="24"/>
        <end position="45"/>
    </location>
</feature>
<keyword evidence="1" id="KW-0472">Membrane</keyword>
<proteinExistence type="predicted"/>
<accession>A0A212QUU6</accession>
<reference evidence="5" key="1">
    <citation type="submission" date="2017-06" db="EMBL/GenBank/DDBJ databases">
        <authorList>
            <person name="Varghese N."/>
            <person name="Submissions S."/>
        </authorList>
    </citation>
    <scope>NUCLEOTIDE SEQUENCE [LARGE SCALE GENOMIC DNA]</scope>
    <source>
        <strain evidence="5">JAD2</strain>
    </source>
</reference>
<dbReference type="RefSeq" id="WP_088570914.1">
    <property type="nucleotide sequence ID" value="NZ_FYEK01000024.1"/>
</dbReference>
<evidence type="ECO:0000259" key="3">
    <source>
        <dbReference type="Pfam" id="PF09851"/>
    </source>
</evidence>
<evidence type="ECO:0000313" key="5">
    <source>
        <dbReference type="Proteomes" id="UP000197025"/>
    </source>
</evidence>
<feature type="domain" description="SHOCT" evidence="3">
    <location>
        <begin position="184"/>
        <end position="206"/>
    </location>
</feature>
<dbReference type="OrthoDB" id="3378680at2"/>
<protein>
    <submittedName>
        <fullName evidence="4">Short C-terminal domain-containing protein</fullName>
    </submittedName>
</protein>
<dbReference type="Pfam" id="PF09851">
    <property type="entry name" value="SHOCT"/>
    <property type="match status" value="1"/>
</dbReference>
<dbReference type="InterPro" id="IPR018649">
    <property type="entry name" value="SHOCT"/>
</dbReference>
<keyword evidence="1" id="KW-0812">Transmembrane</keyword>
<evidence type="ECO:0000313" key="4">
    <source>
        <dbReference type="EMBL" id="SNB63461.1"/>
    </source>
</evidence>
<keyword evidence="5" id="KW-1185">Reference proteome</keyword>
<gene>
    <name evidence="4" type="ORF">SAMN02746019_00006440</name>
</gene>
<dbReference type="Proteomes" id="UP000197025">
    <property type="component" value="Unassembled WGS sequence"/>
</dbReference>
<dbReference type="InterPro" id="IPR005182">
    <property type="entry name" value="YdbS-like_PH"/>
</dbReference>